<reference evidence="3" key="1">
    <citation type="journal article" date="2019" name="Int. J. Syst. Evol. Microbiol.">
        <title>The Global Catalogue of Microorganisms (GCM) 10K type strain sequencing project: providing services to taxonomists for standard genome sequencing and annotation.</title>
        <authorList>
            <consortium name="The Broad Institute Genomics Platform"/>
            <consortium name="The Broad Institute Genome Sequencing Center for Infectious Disease"/>
            <person name="Wu L."/>
            <person name="Ma J."/>
        </authorList>
    </citation>
    <scope>NUCLEOTIDE SEQUENCE [LARGE SCALE GENOMIC DNA]</scope>
    <source>
        <strain evidence="3">JCM 17759</strain>
    </source>
</reference>
<comment type="caution">
    <text evidence="2">The sequence shown here is derived from an EMBL/GenBank/DDBJ whole genome shotgun (WGS) entry which is preliminary data.</text>
</comment>
<dbReference type="EMBL" id="BAABGA010000049">
    <property type="protein sequence ID" value="GAA4460219.1"/>
    <property type="molecule type" value="Genomic_DNA"/>
</dbReference>
<organism evidence="2 3">
    <name type="scientific">Novipirellula rosea</name>
    <dbReference type="NCBI Taxonomy" id="1031540"/>
    <lineage>
        <taxon>Bacteria</taxon>
        <taxon>Pseudomonadati</taxon>
        <taxon>Planctomycetota</taxon>
        <taxon>Planctomycetia</taxon>
        <taxon>Pirellulales</taxon>
        <taxon>Pirellulaceae</taxon>
        <taxon>Novipirellula</taxon>
    </lineage>
</organism>
<accession>A0ABP8N5D7</accession>
<gene>
    <name evidence="2" type="ORF">GCM10023156_40940</name>
</gene>
<keyword evidence="1" id="KW-1133">Transmembrane helix</keyword>
<proteinExistence type="predicted"/>
<evidence type="ECO:0000256" key="1">
    <source>
        <dbReference type="SAM" id="Phobius"/>
    </source>
</evidence>
<dbReference type="RefSeq" id="WP_345325051.1">
    <property type="nucleotide sequence ID" value="NZ_BAABGA010000049.1"/>
</dbReference>
<keyword evidence="1" id="KW-0472">Membrane</keyword>
<feature type="transmembrane region" description="Helical" evidence="1">
    <location>
        <begin position="20"/>
        <end position="38"/>
    </location>
</feature>
<name>A0ABP8N5D7_9BACT</name>
<dbReference type="Proteomes" id="UP001500840">
    <property type="component" value="Unassembled WGS sequence"/>
</dbReference>
<keyword evidence="1" id="KW-0812">Transmembrane</keyword>
<evidence type="ECO:0000313" key="3">
    <source>
        <dbReference type="Proteomes" id="UP001500840"/>
    </source>
</evidence>
<keyword evidence="3" id="KW-1185">Reference proteome</keyword>
<sequence>MPDNNNIEKEPALRKTQFSLRFLFKTTTYCGLLIYWVWRTWDHLGVAIIILVLMAPFIFFTEIVDYLLGVKRS</sequence>
<feature type="transmembrane region" description="Helical" evidence="1">
    <location>
        <begin position="44"/>
        <end position="68"/>
    </location>
</feature>
<evidence type="ECO:0000313" key="2">
    <source>
        <dbReference type="EMBL" id="GAA4460219.1"/>
    </source>
</evidence>
<evidence type="ECO:0008006" key="4">
    <source>
        <dbReference type="Google" id="ProtNLM"/>
    </source>
</evidence>
<protein>
    <recommendedName>
        <fullName evidence="4">DUF5652 domain-containing protein</fullName>
    </recommendedName>
</protein>